<evidence type="ECO:0000256" key="3">
    <source>
        <dbReference type="ARBA" id="ARBA00023002"/>
    </source>
</evidence>
<dbReference type="SUPFAM" id="SSF56176">
    <property type="entry name" value="FAD-binding/transporter-associated domain-like"/>
    <property type="match status" value="1"/>
</dbReference>
<dbReference type="SUPFAM" id="SSF55447">
    <property type="entry name" value="CO dehydrogenase flavoprotein C-terminal domain-like"/>
    <property type="match status" value="1"/>
</dbReference>
<dbReference type="Gene3D" id="3.30.390.50">
    <property type="entry name" value="CO dehydrogenase flavoprotein, C-terminal domain"/>
    <property type="match status" value="1"/>
</dbReference>
<dbReference type="GO" id="GO:0071949">
    <property type="term" value="F:FAD binding"/>
    <property type="evidence" value="ECO:0007669"/>
    <property type="project" value="InterPro"/>
</dbReference>
<dbReference type="PROSITE" id="PS51387">
    <property type="entry name" value="FAD_PCMH"/>
    <property type="match status" value="1"/>
</dbReference>
<comment type="caution">
    <text evidence="5">The sequence shown here is derived from an EMBL/GenBank/DDBJ whole genome shotgun (WGS) entry which is preliminary data.</text>
</comment>
<keyword evidence="6" id="KW-1185">Reference proteome</keyword>
<dbReference type="OrthoDB" id="9774454at2"/>
<gene>
    <name evidence="5" type="ORF">BA724_14610</name>
</gene>
<reference evidence="5 6" key="1">
    <citation type="submission" date="2016-06" db="EMBL/GenBank/DDBJ databases">
        <title>Domibacillus iocasae genome sequencing.</title>
        <authorList>
            <person name="Verma A."/>
            <person name="Pal Y."/>
            <person name="Ojha A.K."/>
            <person name="Krishnamurthi S."/>
        </authorList>
    </citation>
    <scope>NUCLEOTIDE SEQUENCE [LARGE SCALE GENOMIC DNA]</scope>
    <source>
        <strain evidence="5 6">DSM 29979</strain>
    </source>
</reference>
<dbReference type="PANTHER" id="PTHR42659">
    <property type="entry name" value="XANTHINE DEHYDROGENASE SUBUNIT C-RELATED"/>
    <property type="match status" value="1"/>
</dbReference>
<name>A0A1E7DUU3_9BACI</name>
<proteinExistence type="predicted"/>
<dbReference type="PANTHER" id="PTHR42659:SF2">
    <property type="entry name" value="XANTHINE DEHYDROGENASE SUBUNIT C-RELATED"/>
    <property type="match status" value="1"/>
</dbReference>
<dbReference type="SMART" id="SM01092">
    <property type="entry name" value="CO_deh_flav_C"/>
    <property type="match status" value="1"/>
</dbReference>
<feature type="domain" description="FAD-binding PCMH-type" evidence="4">
    <location>
        <begin position="4"/>
        <end position="211"/>
    </location>
</feature>
<dbReference type="InterPro" id="IPR036683">
    <property type="entry name" value="CO_DH_flav_C_dom_sf"/>
</dbReference>
<dbReference type="Gene3D" id="3.30.43.10">
    <property type="entry name" value="Uridine Diphospho-n-acetylenolpyruvylglucosamine Reductase, domain 2"/>
    <property type="match status" value="1"/>
</dbReference>
<dbReference type="InterPro" id="IPR016167">
    <property type="entry name" value="FAD-bd_PCMH_sub1"/>
</dbReference>
<dbReference type="STRING" id="1714016.BA724_14610"/>
<keyword evidence="1" id="KW-0285">Flavoprotein</keyword>
<dbReference type="InterPro" id="IPR002346">
    <property type="entry name" value="Mopterin_DH_FAD-bd"/>
</dbReference>
<dbReference type="GO" id="GO:0016491">
    <property type="term" value="F:oxidoreductase activity"/>
    <property type="evidence" value="ECO:0007669"/>
    <property type="project" value="UniProtKB-KW"/>
</dbReference>
<evidence type="ECO:0000313" key="6">
    <source>
        <dbReference type="Proteomes" id="UP000095658"/>
    </source>
</evidence>
<sequence length="284" mass="30977">MDVSMPVPTSVWQPGSLEEARSLKKEFNGASRFIAGGTLMQMQREQGVAFPPHLISLEQIRELTDIEETVDGSVRIGALTDLETCRTHPLVKEGCPALSEAIGTIASPAVRNKGTIGGNILYGVGDAVPALLAMNARLSWFCKNGIRSEWLLDYMSDQELPAEGAILTDISIPSLVEGHCFFRKVGRRETFIPSVVTVAMYVELTAQLSIQSIRLVAGGGVNTPRRLIECEKMLMGKQLTDELLRVLSSKLKEESALIGDAFTSADYRRTVAANLLVSELQSLR</sequence>
<dbReference type="Pfam" id="PF03450">
    <property type="entry name" value="CO_deh_flav_C"/>
    <property type="match status" value="1"/>
</dbReference>
<dbReference type="InterPro" id="IPR036318">
    <property type="entry name" value="FAD-bd_PCMH-like_sf"/>
</dbReference>
<evidence type="ECO:0000256" key="2">
    <source>
        <dbReference type="ARBA" id="ARBA00022827"/>
    </source>
</evidence>
<protein>
    <recommendedName>
        <fullName evidence="4">FAD-binding PCMH-type domain-containing protein</fullName>
    </recommendedName>
</protein>
<evidence type="ECO:0000259" key="4">
    <source>
        <dbReference type="PROSITE" id="PS51387"/>
    </source>
</evidence>
<evidence type="ECO:0000256" key="1">
    <source>
        <dbReference type="ARBA" id="ARBA00022630"/>
    </source>
</evidence>
<dbReference type="AlphaFoldDB" id="A0A1E7DUU3"/>
<dbReference type="InterPro" id="IPR016166">
    <property type="entry name" value="FAD-bd_PCMH"/>
</dbReference>
<dbReference type="EMBL" id="MAMP01000002">
    <property type="protein sequence ID" value="OES46458.1"/>
    <property type="molecule type" value="Genomic_DNA"/>
</dbReference>
<dbReference type="RefSeq" id="WP_069936998.1">
    <property type="nucleotide sequence ID" value="NZ_MAMP01000002.1"/>
</dbReference>
<accession>A0A1E7DUU3</accession>
<dbReference type="Proteomes" id="UP000095658">
    <property type="component" value="Unassembled WGS sequence"/>
</dbReference>
<dbReference type="InterPro" id="IPR051312">
    <property type="entry name" value="Diverse_Substr_Oxidored"/>
</dbReference>
<dbReference type="InterPro" id="IPR016169">
    <property type="entry name" value="FAD-bd_PCMH_sub2"/>
</dbReference>
<evidence type="ECO:0000313" key="5">
    <source>
        <dbReference type="EMBL" id="OES46458.1"/>
    </source>
</evidence>
<keyword evidence="2" id="KW-0274">FAD</keyword>
<dbReference type="Gene3D" id="3.30.465.10">
    <property type="match status" value="1"/>
</dbReference>
<organism evidence="5 6">
    <name type="scientific">Domibacillus iocasae</name>
    <dbReference type="NCBI Taxonomy" id="1714016"/>
    <lineage>
        <taxon>Bacteria</taxon>
        <taxon>Bacillati</taxon>
        <taxon>Bacillota</taxon>
        <taxon>Bacilli</taxon>
        <taxon>Bacillales</taxon>
        <taxon>Bacillaceae</taxon>
        <taxon>Domibacillus</taxon>
    </lineage>
</organism>
<keyword evidence="3" id="KW-0560">Oxidoreductase</keyword>
<dbReference type="InterPro" id="IPR005107">
    <property type="entry name" value="CO_DH_flav_C"/>
</dbReference>
<dbReference type="Pfam" id="PF00941">
    <property type="entry name" value="FAD_binding_5"/>
    <property type="match status" value="1"/>
</dbReference>